<accession>A0A542YRG0</accession>
<proteinExistence type="predicted"/>
<evidence type="ECO:0000313" key="5">
    <source>
        <dbReference type="Proteomes" id="UP000319516"/>
    </source>
</evidence>
<protein>
    <submittedName>
        <fullName evidence="4">Putative N-acetyltransferase YhbS</fullName>
    </submittedName>
</protein>
<dbReference type="InterPro" id="IPR050832">
    <property type="entry name" value="Bact_Acetyltransf"/>
</dbReference>
<dbReference type="Proteomes" id="UP000319516">
    <property type="component" value="Unassembled WGS sequence"/>
</dbReference>
<dbReference type="InterPro" id="IPR000182">
    <property type="entry name" value="GNAT_dom"/>
</dbReference>
<dbReference type="PANTHER" id="PTHR43877:SF1">
    <property type="entry name" value="ACETYLTRANSFERASE"/>
    <property type="match status" value="1"/>
</dbReference>
<feature type="domain" description="N-acetyltransferase" evidence="3">
    <location>
        <begin position="3"/>
        <end position="163"/>
    </location>
</feature>
<keyword evidence="5" id="KW-1185">Reference proteome</keyword>
<dbReference type="Pfam" id="PF00583">
    <property type="entry name" value="Acetyltransf_1"/>
    <property type="match status" value="1"/>
</dbReference>
<dbReference type="OrthoDB" id="3190820at2"/>
<organism evidence="4 5">
    <name type="scientific">Ornithinicoccus hortensis</name>
    <dbReference type="NCBI Taxonomy" id="82346"/>
    <lineage>
        <taxon>Bacteria</taxon>
        <taxon>Bacillati</taxon>
        <taxon>Actinomycetota</taxon>
        <taxon>Actinomycetes</taxon>
        <taxon>Micrococcales</taxon>
        <taxon>Intrasporangiaceae</taxon>
        <taxon>Ornithinicoccus</taxon>
    </lineage>
</organism>
<dbReference type="GO" id="GO:0016747">
    <property type="term" value="F:acyltransferase activity, transferring groups other than amino-acyl groups"/>
    <property type="evidence" value="ECO:0007669"/>
    <property type="project" value="InterPro"/>
</dbReference>
<keyword evidence="2" id="KW-0012">Acyltransferase</keyword>
<name>A0A542YRG0_9MICO</name>
<dbReference type="EMBL" id="VFOP01000001">
    <property type="protein sequence ID" value="TQL50514.1"/>
    <property type="molecule type" value="Genomic_DNA"/>
</dbReference>
<evidence type="ECO:0000256" key="2">
    <source>
        <dbReference type="ARBA" id="ARBA00023315"/>
    </source>
</evidence>
<evidence type="ECO:0000259" key="3">
    <source>
        <dbReference type="PROSITE" id="PS51186"/>
    </source>
</evidence>
<sequence>MSIRVRPAAPREAAALSALALRSKAHWGYDAEFLEACRAELTYTAEQIAGAGAPQQGGGFGVVEFGVVDAAGGTPAGFFRFSGTPPVGELDALFVDPAHIGTGLGGLLLRAALEQAATAGFTTLELDADPGAAPFYRHHGARQVGDSPSGSIPGRVLPRLRFRLSGAGSAIPD</sequence>
<dbReference type="PANTHER" id="PTHR43877">
    <property type="entry name" value="AMINOALKYLPHOSPHONATE N-ACETYLTRANSFERASE-RELATED-RELATED"/>
    <property type="match status" value="1"/>
</dbReference>
<dbReference type="Gene3D" id="3.40.630.30">
    <property type="match status" value="1"/>
</dbReference>
<dbReference type="RefSeq" id="WP_141784640.1">
    <property type="nucleotide sequence ID" value="NZ_BAAAIK010000002.1"/>
</dbReference>
<dbReference type="InterPro" id="IPR016181">
    <property type="entry name" value="Acyl_CoA_acyltransferase"/>
</dbReference>
<evidence type="ECO:0000256" key="1">
    <source>
        <dbReference type="ARBA" id="ARBA00022679"/>
    </source>
</evidence>
<gene>
    <name evidence="4" type="ORF">FB467_1625</name>
</gene>
<dbReference type="SUPFAM" id="SSF55729">
    <property type="entry name" value="Acyl-CoA N-acyltransferases (Nat)"/>
    <property type="match status" value="1"/>
</dbReference>
<reference evidence="4 5" key="1">
    <citation type="submission" date="2019-06" db="EMBL/GenBank/DDBJ databases">
        <title>Sequencing the genomes of 1000 actinobacteria strains.</title>
        <authorList>
            <person name="Klenk H.-P."/>
        </authorList>
    </citation>
    <scope>NUCLEOTIDE SEQUENCE [LARGE SCALE GENOMIC DNA]</scope>
    <source>
        <strain evidence="4 5">DSM 12335</strain>
    </source>
</reference>
<evidence type="ECO:0000313" key="4">
    <source>
        <dbReference type="EMBL" id="TQL50514.1"/>
    </source>
</evidence>
<dbReference type="AlphaFoldDB" id="A0A542YRG0"/>
<keyword evidence="1 4" id="KW-0808">Transferase</keyword>
<dbReference type="PROSITE" id="PS51186">
    <property type="entry name" value="GNAT"/>
    <property type="match status" value="1"/>
</dbReference>
<comment type="caution">
    <text evidence="4">The sequence shown here is derived from an EMBL/GenBank/DDBJ whole genome shotgun (WGS) entry which is preliminary data.</text>
</comment>